<dbReference type="InterPro" id="IPR001915">
    <property type="entry name" value="Peptidase_M48"/>
</dbReference>
<gene>
    <name evidence="8" type="ORF">A3J46_02175</name>
</gene>
<evidence type="ECO:0000256" key="2">
    <source>
        <dbReference type="ARBA" id="ARBA00022723"/>
    </source>
</evidence>
<dbReference type="Gene3D" id="3.30.2010.10">
    <property type="entry name" value="Metalloproteases ('zincins'), catalytic domain"/>
    <property type="match status" value="1"/>
</dbReference>
<keyword evidence="3 6" id="KW-0378">Hydrolase</keyword>
<name>A0A1F8FB89_9BACT</name>
<dbReference type="EMBL" id="MGJP01000008">
    <property type="protein sequence ID" value="OGN10397.1"/>
    <property type="molecule type" value="Genomic_DNA"/>
</dbReference>
<dbReference type="Pfam" id="PF01435">
    <property type="entry name" value="Peptidase_M48"/>
    <property type="match status" value="1"/>
</dbReference>
<evidence type="ECO:0000313" key="8">
    <source>
        <dbReference type="EMBL" id="OGN10397.1"/>
    </source>
</evidence>
<sequence>MGWRKAAPIFLSVFAVISYAYFSEIGNLTNLDDITLGKRNYQYQEFINEVAGDLNFKKKVKLYVGPYNSRSEEQTVAFARHFTLTYFIFIDEGFLNELSESEKRALVGHELGHIKFPHNDTIDQMGADRIALEHTSPEAVKGFLVKLYKNGGNHNYLIRMGNIENLQKHQN</sequence>
<reference evidence="8 9" key="1">
    <citation type="journal article" date="2016" name="Nat. Commun.">
        <title>Thousands of microbial genomes shed light on interconnected biogeochemical processes in an aquifer system.</title>
        <authorList>
            <person name="Anantharaman K."/>
            <person name="Brown C.T."/>
            <person name="Hug L.A."/>
            <person name="Sharon I."/>
            <person name="Castelle C.J."/>
            <person name="Probst A.J."/>
            <person name="Thomas B.C."/>
            <person name="Singh A."/>
            <person name="Wilkins M.J."/>
            <person name="Karaoz U."/>
            <person name="Brodie E.L."/>
            <person name="Williams K.H."/>
            <person name="Hubbard S.S."/>
            <person name="Banfield J.F."/>
        </authorList>
    </citation>
    <scope>NUCLEOTIDE SEQUENCE [LARGE SCALE GENOMIC DNA]</scope>
</reference>
<keyword evidence="5 6" id="KW-0482">Metalloprotease</keyword>
<dbReference type="GO" id="GO:0004222">
    <property type="term" value="F:metalloendopeptidase activity"/>
    <property type="evidence" value="ECO:0007669"/>
    <property type="project" value="InterPro"/>
</dbReference>
<organism evidence="8 9">
    <name type="scientific">Candidatus Yanofskybacteria bacterium RIFCSPHIGHO2_02_FULL_41_11</name>
    <dbReference type="NCBI Taxonomy" id="1802675"/>
    <lineage>
        <taxon>Bacteria</taxon>
        <taxon>Candidatus Yanofskyibacteriota</taxon>
    </lineage>
</organism>
<comment type="cofactor">
    <cofactor evidence="6">
        <name>Zn(2+)</name>
        <dbReference type="ChEBI" id="CHEBI:29105"/>
    </cofactor>
    <text evidence="6">Binds 1 zinc ion per subunit.</text>
</comment>
<dbReference type="Proteomes" id="UP000177167">
    <property type="component" value="Unassembled WGS sequence"/>
</dbReference>
<dbReference type="GO" id="GO:0006508">
    <property type="term" value="P:proteolysis"/>
    <property type="evidence" value="ECO:0007669"/>
    <property type="project" value="UniProtKB-KW"/>
</dbReference>
<evidence type="ECO:0000259" key="7">
    <source>
        <dbReference type="Pfam" id="PF01435"/>
    </source>
</evidence>
<accession>A0A1F8FB89</accession>
<dbReference type="AlphaFoldDB" id="A0A1F8FB89"/>
<keyword evidence="1 6" id="KW-0645">Protease</keyword>
<protein>
    <recommendedName>
        <fullName evidence="7">Peptidase M48 domain-containing protein</fullName>
    </recommendedName>
</protein>
<comment type="caution">
    <text evidence="8">The sequence shown here is derived from an EMBL/GenBank/DDBJ whole genome shotgun (WGS) entry which is preliminary data.</text>
</comment>
<proteinExistence type="inferred from homology"/>
<dbReference type="GO" id="GO:0046872">
    <property type="term" value="F:metal ion binding"/>
    <property type="evidence" value="ECO:0007669"/>
    <property type="project" value="UniProtKB-KW"/>
</dbReference>
<feature type="domain" description="Peptidase M48" evidence="7">
    <location>
        <begin position="39"/>
        <end position="119"/>
    </location>
</feature>
<keyword evidence="4 6" id="KW-0862">Zinc</keyword>
<comment type="similarity">
    <text evidence="6">Belongs to the peptidase M48 family.</text>
</comment>
<evidence type="ECO:0000256" key="1">
    <source>
        <dbReference type="ARBA" id="ARBA00022670"/>
    </source>
</evidence>
<keyword evidence="2" id="KW-0479">Metal-binding</keyword>
<evidence type="ECO:0000256" key="3">
    <source>
        <dbReference type="ARBA" id="ARBA00022801"/>
    </source>
</evidence>
<evidence type="ECO:0000313" key="9">
    <source>
        <dbReference type="Proteomes" id="UP000177167"/>
    </source>
</evidence>
<evidence type="ECO:0000256" key="4">
    <source>
        <dbReference type="ARBA" id="ARBA00022833"/>
    </source>
</evidence>
<evidence type="ECO:0000256" key="6">
    <source>
        <dbReference type="RuleBase" id="RU003983"/>
    </source>
</evidence>
<evidence type="ECO:0000256" key="5">
    <source>
        <dbReference type="ARBA" id="ARBA00023049"/>
    </source>
</evidence>